<reference evidence="1 2" key="1">
    <citation type="submission" date="2022-11" db="EMBL/GenBank/DDBJ databases">
        <title>Minimal conservation of predation-associated metabolite biosynthetic gene clusters underscores biosynthetic potential of Myxococcota including descriptions for ten novel species: Archangium lansinium sp. nov., Myxococcus landrumus sp. nov., Nannocystis bai.</title>
        <authorList>
            <person name="Ahearne A."/>
            <person name="Stevens C."/>
            <person name="Dowd S."/>
        </authorList>
    </citation>
    <scope>NUCLEOTIDE SEQUENCE [LARGE SCALE GENOMIC DNA]</scope>
    <source>
        <strain evidence="1 2">BB15-2</strain>
    </source>
</reference>
<dbReference type="PROSITE" id="PS51257">
    <property type="entry name" value="PROKAR_LIPOPROTEIN"/>
    <property type="match status" value="1"/>
</dbReference>
<dbReference type="Proteomes" id="UP001221686">
    <property type="component" value="Unassembled WGS sequence"/>
</dbReference>
<evidence type="ECO:0000313" key="1">
    <source>
        <dbReference type="EMBL" id="MDC0718299.1"/>
    </source>
</evidence>
<accession>A0ABT5DZ21</accession>
<comment type="caution">
    <text evidence="1">The sequence shown here is derived from an EMBL/GenBank/DDBJ whole genome shotgun (WGS) entry which is preliminary data.</text>
</comment>
<dbReference type="RefSeq" id="WP_272086778.1">
    <property type="nucleotide sequence ID" value="NZ_JAQNDL010000001.1"/>
</dbReference>
<dbReference type="EMBL" id="JAQNDL010000001">
    <property type="protein sequence ID" value="MDC0718299.1"/>
    <property type="molecule type" value="Genomic_DNA"/>
</dbReference>
<proteinExistence type="predicted"/>
<protein>
    <submittedName>
        <fullName evidence="1">Uncharacterized protein</fullName>
    </submittedName>
</protein>
<sequence length="313" mass="33513">MRPGSRLLVLLAATIGVVSGCLVELDPPADCGDGFIDVLAQEDCEPSLPDSYADRCAELDRVASPAACDPKTCRFAASGCLACGNGVLDPGEECDPEDMSEPTCPGEGVATCRDNCTVDRSACSACGNGVLDVDEECDFALDLDDLALTIACAELDSPGGISRRYGSGESTRCTSKCEWDRSRCSYCQNDKLEGDEVDGLYVDFEQTIQPPPEVCDNQHADPEALVAHCQSACGSSYRVECQFSCATDCLEFENVGVPTEELGCCTARKETCPYDPQTGELMPGRSHCCRKLTHPDENPCEPTGFPNLIYTCR</sequence>
<keyword evidence="2" id="KW-1185">Reference proteome</keyword>
<gene>
    <name evidence="1" type="ORF">POL25_15435</name>
</gene>
<name>A0ABT5DZ21_9BACT</name>
<evidence type="ECO:0000313" key="2">
    <source>
        <dbReference type="Proteomes" id="UP001221686"/>
    </source>
</evidence>
<organism evidence="1 2">
    <name type="scientific">Nannocystis bainbridge</name>
    <dbReference type="NCBI Taxonomy" id="2995303"/>
    <lineage>
        <taxon>Bacteria</taxon>
        <taxon>Pseudomonadati</taxon>
        <taxon>Myxococcota</taxon>
        <taxon>Polyangia</taxon>
        <taxon>Nannocystales</taxon>
        <taxon>Nannocystaceae</taxon>
        <taxon>Nannocystis</taxon>
    </lineage>
</organism>